<dbReference type="EMBL" id="FNNZ01000001">
    <property type="protein sequence ID" value="SDW04581.1"/>
    <property type="molecule type" value="Genomic_DNA"/>
</dbReference>
<sequence length="319" mass="35193">MAAEIRGYAVIHSSDISIVIPTYGRDCVLVDTLAALLDLSVRAREILIVDQTPVHSPEVEEQLALWGAEGLVRRVTFGPPSIPQAMNVGLIAAETDYVLYLDDDIVPDRRLVAALVDALKAVEERVACIAGQVLQPGEQVIAFESWKRPWFPFNSDRRQAVSVVMAGNLCVRRDLALAIGGFDENFKGAALHFESEFARRVVAAKGRIMFDPTVSIRHLRAGHGGTRSKGGQLTTWRPHHSVGKYYFAFRQGFREGVTAVVVQPIRAIRTRHHLRAPWWIPATLFAELLGILWAGWLALRGPRLLDRGSAAPSVLARGV</sequence>
<reference evidence="7" key="1">
    <citation type="submission" date="2016-10" db="EMBL/GenBank/DDBJ databases">
        <authorList>
            <person name="Varghese N."/>
            <person name="Submissions S."/>
        </authorList>
    </citation>
    <scope>NUCLEOTIDE SEQUENCE [LARGE SCALE GENOMIC DNA]</scope>
    <source>
        <strain evidence="7">DSM 217</strain>
    </source>
</reference>
<proteinExistence type="inferred from homology"/>
<dbReference type="InterPro" id="IPR029044">
    <property type="entry name" value="Nucleotide-diphossugar_trans"/>
</dbReference>
<evidence type="ECO:0000256" key="4">
    <source>
        <dbReference type="SAM" id="Phobius"/>
    </source>
</evidence>
<dbReference type="Gene3D" id="3.90.550.10">
    <property type="entry name" value="Spore Coat Polysaccharide Biosynthesis Protein SpsA, Chain A"/>
    <property type="match status" value="1"/>
</dbReference>
<dbReference type="Pfam" id="PF00535">
    <property type="entry name" value="Glycos_transf_2"/>
    <property type="match status" value="1"/>
</dbReference>
<keyword evidence="4" id="KW-0472">Membrane</keyword>
<organism evidence="6 7">
    <name type="scientific">Thiocapsa roseopersicina</name>
    <dbReference type="NCBI Taxonomy" id="1058"/>
    <lineage>
        <taxon>Bacteria</taxon>
        <taxon>Pseudomonadati</taxon>
        <taxon>Pseudomonadota</taxon>
        <taxon>Gammaproteobacteria</taxon>
        <taxon>Chromatiales</taxon>
        <taxon>Chromatiaceae</taxon>
        <taxon>Thiocapsa</taxon>
    </lineage>
</organism>
<feature type="transmembrane region" description="Helical" evidence="4">
    <location>
        <begin position="278"/>
        <end position="299"/>
    </location>
</feature>
<gene>
    <name evidence="6" type="ORF">SAMN05421783_101207</name>
</gene>
<dbReference type="OrthoDB" id="396512at2"/>
<dbReference type="InterPro" id="IPR001173">
    <property type="entry name" value="Glyco_trans_2-like"/>
</dbReference>
<dbReference type="AlphaFoldDB" id="A0A1H2QBP5"/>
<evidence type="ECO:0000313" key="7">
    <source>
        <dbReference type="Proteomes" id="UP000198816"/>
    </source>
</evidence>
<comment type="similarity">
    <text evidence="1">Belongs to the glycosyltransferase 2 family.</text>
</comment>
<name>A0A1H2QBP5_THIRO</name>
<protein>
    <submittedName>
        <fullName evidence="6">Glycosyltransferase, GT2 family</fullName>
    </submittedName>
</protein>
<feature type="domain" description="Glycosyltransferase 2-like" evidence="5">
    <location>
        <begin position="17"/>
        <end position="158"/>
    </location>
</feature>
<keyword evidence="3 6" id="KW-0808">Transferase</keyword>
<dbReference type="Proteomes" id="UP000198816">
    <property type="component" value="Unassembled WGS sequence"/>
</dbReference>
<dbReference type="GO" id="GO:0016757">
    <property type="term" value="F:glycosyltransferase activity"/>
    <property type="evidence" value="ECO:0007669"/>
    <property type="project" value="UniProtKB-KW"/>
</dbReference>
<evidence type="ECO:0000256" key="3">
    <source>
        <dbReference type="ARBA" id="ARBA00022679"/>
    </source>
</evidence>
<dbReference type="STRING" id="1058.SAMN05421783_101207"/>
<dbReference type="PANTHER" id="PTHR43179:SF12">
    <property type="entry name" value="GALACTOFURANOSYLTRANSFERASE GLFT2"/>
    <property type="match status" value="1"/>
</dbReference>
<evidence type="ECO:0000259" key="5">
    <source>
        <dbReference type="Pfam" id="PF00535"/>
    </source>
</evidence>
<evidence type="ECO:0000256" key="2">
    <source>
        <dbReference type="ARBA" id="ARBA00022676"/>
    </source>
</evidence>
<keyword evidence="2" id="KW-0328">Glycosyltransferase</keyword>
<keyword evidence="4" id="KW-0812">Transmembrane</keyword>
<accession>A0A1H2QBP5</accession>
<evidence type="ECO:0000313" key="6">
    <source>
        <dbReference type="EMBL" id="SDW04581.1"/>
    </source>
</evidence>
<keyword evidence="7" id="KW-1185">Reference proteome</keyword>
<dbReference type="SUPFAM" id="SSF53448">
    <property type="entry name" value="Nucleotide-diphospho-sugar transferases"/>
    <property type="match status" value="1"/>
</dbReference>
<keyword evidence="4" id="KW-1133">Transmembrane helix</keyword>
<dbReference type="PANTHER" id="PTHR43179">
    <property type="entry name" value="RHAMNOSYLTRANSFERASE WBBL"/>
    <property type="match status" value="1"/>
</dbReference>
<evidence type="ECO:0000256" key="1">
    <source>
        <dbReference type="ARBA" id="ARBA00006739"/>
    </source>
</evidence>